<dbReference type="AlphaFoldDB" id="A0A1S3MWK2"/>
<dbReference type="GO" id="GO:0005922">
    <property type="term" value="C:connexin complex"/>
    <property type="evidence" value="ECO:0007669"/>
    <property type="project" value="InterPro"/>
</dbReference>
<dbReference type="GO" id="GO:0007267">
    <property type="term" value="P:cell-cell signaling"/>
    <property type="evidence" value="ECO:0007669"/>
    <property type="project" value="TreeGrafter"/>
</dbReference>
<keyword evidence="8 12" id="KW-1133">Transmembrane helix</keyword>
<feature type="transmembrane region" description="Helical" evidence="12">
    <location>
        <begin position="143"/>
        <end position="169"/>
    </location>
</feature>
<feature type="transmembrane region" description="Helical" evidence="12">
    <location>
        <begin position="23"/>
        <end position="40"/>
    </location>
</feature>
<feature type="region of interest" description="Disordered" evidence="11">
    <location>
        <begin position="236"/>
        <end position="282"/>
    </location>
</feature>
<dbReference type="Proteomes" id="UP001652741">
    <property type="component" value="Chromosome ssa17"/>
</dbReference>
<comment type="subunit">
    <text evidence="10">A connexon is composed of a hexamer of connexins.</text>
</comment>
<comment type="subcellular location">
    <subcellularLocation>
        <location evidence="1">Cell junction</location>
        <location evidence="1">Gap junction</location>
    </subcellularLocation>
    <subcellularLocation>
        <location evidence="2 10">Cell membrane</location>
        <topology evidence="2 10">Multi-pass membrane protein</topology>
    </subcellularLocation>
</comment>
<keyword evidence="3" id="KW-1003">Cell membrane</keyword>
<dbReference type="SMART" id="SM00037">
    <property type="entry name" value="CNX"/>
    <property type="match status" value="1"/>
</dbReference>
<dbReference type="InterPro" id="IPR038359">
    <property type="entry name" value="Connexin_N_sf"/>
</dbReference>
<keyword evidence="4 10" id="KW-0812">Transmembrane</keyword>
<evidence type="ECO:0000313" key="16">
    <source>
        <dbReference type="RefSeq" id="XP_014007559.2"/>
    </source>
</evidence>
<evidence type="ECO:0000256" key="7">
    <source>
        <dbReference type="ARBA" id="ARBA00022949"/>
    </source>
</evidence>
<keyword evidence="9 12" id="KW-0472">Membrane</keyword>
<organism evidence="15 16">
    <name type="scientific">Salmo salar</name>
    <name type="common">Atlantic salmon</name>
    <dbReference type="NCBI Taxonomy" id="8030"/>
    <lineage>
        <taxon>Eukaryota</taxon>
        <taxon>Metazoa</taxon>
        <taxon>Chordata</taxon>
        <taxon>Craniata</taxon>
        <taxon>Vertebrata</taxon>
        <taxon>Euteleostomi</taxon>
        <taxon>Actinopterygii</taxon>
        <taxon>Neopterygii</taxon>
        <taxon>Teleostei</taxon>
        <taxon>Protacanthopterygii</taxon>
        <taxon>Salmoniformes</taxon>
        <taxon>Salmonidae</taxon>
        <taxon>Salmoninae</taxon>
        <taxon>Salmo</taxon>
    </lineage>
</organism>
<evidence type="ECO:0000256" key="2">
    <source>
        <dbReference type="ARBA" id="ARBA00004651"/>
    </source>
</evidence>
<dbReference type="InterPro" id="IPR013092">
    <property type="entry name" value="Connexin_N"/>
</dbReference>
<evidence type="ECO:0000256" key="10">
    <source>
        <dbReference type="RuleBase" id="RU000630"/>
    </source>
</evidence>
<feature type="domain" description="Connexin cysteine-rich" evidence="14">
    <location>
        <begin position="157"/>
        <end position="224"/>
    </location>
</feature>
<dbReference type="PANTHER" id="PTHR11984">
    <property type="entry name" value="CONNEXIN"/>
    <property type="match status" value="1"/>
</dbReference>
<evidence type="ECO:0000256" key="11">
    <source>
        <dbReference type="SAM" id="MobiDB-lite"/>
    </source>
</evidence>
<gene>
    <name evidence="16" type="primary">LOC106575531</name>
</gene>
<dbReference type="GeneID" id="106575531"/>
<keyword evidence="5" id="KW-1009">Hearing</keyword>
<evidence type="ECO:0000259" key="14">
    <source>
        <dbReference type="SMART" id="SM01089"/>
    </source>
</evidence>
<keyword evidence="6 10" id="KW-0303">Gap junction</keyword>
<dbReference type="STRING" id="8030.ENSSSAP00000113819"/>
<evidence type="ECO:0000256" key="3">
    <source>
        <dbReference type="ARBA" id="ARBA00022475"/>
    </source>
</evidence>
<dbReference type="GO" id="GO:1990349">
    <property type="term" value="P:gap junction-mediated intercellular transport"/>
    <property type="evidence" value="ECO:0007669"/>
    <property type="project" value="TreeGrafter"/>
</dbReference>
<dbReference type="InterPro" id="IPR000500">
    <property type="entry name" value="Connexin"/>
</dbReference>
<name>A0A1S3MWK2_SALSA</name>
<feature type="compositionally biased region" description="Low complexity" evidence="11">
    <location>
        <begin position="270"/>
        <end position="282"/>
    </location>
</feature>
<dbReference type="InterPro" id="IPR019570">
    <property type="entry name" value="Connexin_CCC"/>
</dbReference>
<evidence type="ECO:0000256" key="9">
    <source>
        <dbReference type="ARBA" id="ARBA00023136"/>
    </source>
</evidence>
<dbReference type="Bgee" id="ENSSSAG00000079238">
    <property type="expression patterns" value="Expressed in eye and 4 other cell types or tissues"/>
</dbReference>
<evidence type="ECO:0000256" key="8">
    <source>
        <dbReference type="ARBA" id="ARBA00022989"/>
    </source>
</evidence>
<keyword evidence="15" id="KW-1185">Reference proteome</keyword>
<evidence type="ECO:0000256" key="1">
    <source>
        <dbReference type="ARBA" id="ARBA00004610"/>
    </source>
</evidence>
<feature type="compositionally biased region" description="Basic and acidic residues" evidence="11">
    <location>
        <begin position="254"/>
        <end position="267"/>
    </location>
</feature>
<protein>
    <recommendedName>
        <fullName evidence="10">Gap junction protein</fullName>
    </recommendedName>
</protein>
<feature type="transmembrane region" description="Helical" evidence="12">
    <location>
        <begin position="74"/>
        <end position="97"/>
    </location>
</feature>
<comment type="function">
    <text evidence="10">One gap junction consists of a cluster of closely packed pairs of transmembrane channels, the connexons, through which materials of low MW diffuse from one cell to a neighboring cell.</text>
</comment>
<dbReference type="KEGG" id="sasa:106575531"/>
<dbReference type="RefSeq" id="XP_014007559.2">
    <property type="nucleotide sequence ID" value="XM_014152084.2"/>
</dbReference>
<keyword evidence="7" id="KW-0965">Cell junction</keyword>
<dbReference type="OMA" id="HCDKRRI"/>
<evidence type="ECO:0000256" key="12">
    <source>
        <dbReference type="SAM" id="Phobius"/>
    </source>
</evidence>
<dbReference type="GO" id="GO:0007605">
    <property type="term" value="P:sensory perception of sound"/>
    <property type="evidence" value="ECO:0007669"/>
    <property type="project" value="UniProtKB-KW"/>
</dbReference>
<dbReference type="PaxDb" id="8030-ENSSSAP00000113819"/>
<reference evidence="16" key="1">
    <citation type="submission" date="2025-08" db="UniProtKB">
        <authorList>
            <consortium name="RefSeq"/>
        </authorList>
    </citation>
    <scope>IDENTIFICATION</scope>
</reference>
<dbReference type="PROSITE" id="PS00407">
    <property type="entry name" value="CONNEXINS_1"/>
    <property type="match status" value="1"/>
</dbReference>
<evidence type="ECO:0000259" key="13">
    <source>
        <dbReference type="SMART" id="SM00037"/>
    </source>
</evidence>
<dbReference type="PROSITE" id="PS00408">
    <property type="entry name" value="CONNEXINS_2"/>
    <property type="match status" value="1"/>
</dbReference>
<dbReference type="PANTHER" id="PTHR11984:SF46">
    <property type="entry name" value="GAP JUNCTION BETA-2 PROTEIN"/>
    <property type="match status" value="1"/>
</dbReference>
<sequence>MTWGTLYAQLAGVNRHSTSLGKVWLSVLFIFRVTVLVLAAESVWGDEQSDFVCNTLQPGCENVCYDHFFPVSHIRLWCLQLVFVSTPALLVAMYVAYRHHGDKRQILQQGSVGGRCRSDKAQVAQEAELESLRRRRLPIAGPLWWTYACSLVFRLLFEGGFMYALYVLYDGFQMPRLVQCDQWPCPNVVDCFVSRPTEKTVFTVFMAASSCVCMALNMAELAYLVAKAIARCPSSRRRGGKQKEKGSNCSSTSSKDKTLQQNKKNEKLLSSSSSGSTCSKAV</sequence>
<feature type="transmembrane region" description="Helical" evidence="12">
    <location>
        <begin position="202"/>
        <end position="226"/>
    </location>
</feature>
<dbReference type="Gene3D" id="1.20.1440.80">
    <property type="entry name" value="Gap junction channel protein cysteine-rich domain"/>
    <property type="match status" value="1"/>
</dbReference>
<dbReference type="GO" id="GO:0005243">
    <property type="term" value="F:gap junction channel activity"/>
    <property type="evidence" value="ECO:0007669"/>
    <property type="project" value="TreeGrafter"/>
</dbReference>
<evidence type="ECO:0000256" key="6">
    <source>
        <dbReference type="ARBA" id="ARBA00022868"/>
    </source>
</evidence>
<proteinExistence type="inferred from homology"/>
<dbReference type="InterPro" id="IPR017990">
    <property type="entry name" value="Connexin_CS"/>
</dbReference>
<comment type="similarity">
    <text evidence="10">Belongs to the connexin family.</text>
</comment>
<accession>A0A1S3MWK2</accession>
<evidence type="ECO:0000313" key="15">
    <source>
        <dbReference type="Proteomes" id="UP001652741"/>
    </source>
</evidence>
<evidence type="ECO:0000256" key="4">
    <source>
        <dbReference type="ARBA" id="ARBA00022692"/>
    </source>
</evidence>
<dbReference type="Pfam" id="PF00029">
    <property type="entry name" value="Connexin"/>
    <property type="match status" value="1"/>
</dbReference>
<dbReference type="PRINTS" id="PR00206">
    <property type="entry name" value="CONNEXIN"/>
</dbReference>
<dbReference type="SMART" id="SM01089">
    <property type="entry name" value="Connexin_CCC"/>
    <property type="match status" value="1"/>
</dbReference>
<feature type="domain" description="Connexin N-terminal" evidence="13">
    <location>
        <begin position="42"/>
        <end position="75"/>
    </location>
</feature>
<evidence type="ECO:0000256" key="5">
    <source>
        <dbReference type="ARBA" id="ARBA00022740"/>
    </source>
</evidence>